<feature type="compositionally biased region" description="Basic and acidic residues" evidence="1">
    <location>
        <begin position="165"/>
        <end position="175"/>
    </location>
</feature>
<dbReference type="Proteomes" id="UP000299102">
    <property type="component" value="Unassembled WGS sequence"/>
</dbReference>
<dbReference type="EMBL" id="BGZK01001324">
    <property type="protein sequence ID" value="GBP77283.1"/>
    <property type="molecule type" value="Genomic_DNA"/>
</dbReference>
<comment type="caution">
    <text evidence="2">The sequence shown here is derived from an EMBL/GenBank/DDBJ whole genome shotgun (WGS) entry which is preliminary data.</text>
</comment>
<dbReference type="AlphaFoldDB" id="A0A4C1YQL2"/>
<sequence>MSSERRPRNDYGATVDQLGRAPPPAPHRPQSLNYRFYEIEKSYVWLHKQHDSAWNVGGKLVLQNKTVTVHGAACLAFVLSRRRGCGFVSFHGNVYCAPNGEVNRLRTDISRYRVQFATRTTPVRAAAPAPAATSVTSPTFFRVGSHRVNPNFQSSGGRRDICKELTRDAARRADPATRGAAPSSRSP</sequence>
<feature type="region of interest" description="Disordered" evidence="1">
    <location>
        <begin position="165"/>
        <end position="187"/>
    </location>
</feature>
<gene>
    <name evidence="2" type="ORF">EVAR_50734_1</name>
</gene>
<reference evidence="2 3" key="1">
    <citation type="journal article" date="2019" name="Commun. Biol.">
        <title>The bagworm genome reveals a unique fibroin gene that provides high tensile strength.</title>
        <authorList>
            <person name="Kono N."/>
            <person name="Nakamura H."/>
            <person name="Ohtoshi R."/>
            <person name="Tomita M."/>
            <person name="Numata K."/>
            <person name="Arakawa K."/>
        </authorList>
    </citation>
    <scope>NUCLEOTIDE SEQUENCE [LARGE SCALE GENOMIC DNA]</scope>
</reference>
<name>A0A4C1YQL2_EUMVA</name>
<protein>
    <submittedName>
        <fullName evidence="2">Uncharacterized protein</fullName>
    </submittedName>
</protein>
<feature type="compositionally biased region" description="Low complexity" evidence="1">
    <location>
        <begin position="176"/>
        <end position="187"/>
    </location>
</feature>
<evidence type="ECO:0000313" key="3">
    <source>
        <dbReference type="Proteomes" id="UP000299102"/>
    </source>
</evidence>
<keyword evidence="3" id="KW-1185">Reference proteome</keyword>
<proteinExistence type="predicted"/>
<accession>A0A4C1YQL2</accession>
<feature type="region of interest" description="Disordered" evidence="1">
    <location>
        <begin position="1"/>
        <end position="29"/>
    </location>
</feature>
<evidence type="ECO:0000256" key="1">
    <source>
        <dbReference type="SAM" id="MobiDB-lite"/>
    </source>
</evidence>
<organism evidence="2 3">
    <name type="scientific">Eumeta variegata</name>
    <name type="common">Bagworm moth</name>
    <name type="synonym">Eumeta japonica</name>
    <dbReference type="NCBI Taxonomy" id="151549"/>
    <lineage>
        <taxon>Eukaryota</taxon>
        <taxon>Metazoa</taxon>
        <taxon>Ecdysozoa</taxon>
        <taxon>Arthropoda</taxon>
        <taxon>Hexapoda</taxon>
        <taxon>Insecta</taxon>
        <taxon>Pterygota</taxon>
        <taxon>Neoptera</taxon>
        <taxon>Endopterygota</taxon>
        <taxon>Lepidoptera</taxon>
        <taxon>Glossata</taxon>
        <taxon>Ditrysia</taxon>
        <taxon>Tineoidea</taxon>
        <taxon>Psychidae</taxon>
        <taxon>Oiketicinae</taxon>
        <taxon>Eumeta</taxon>
    </lineage>
</organism>
<evidence type="ECO:0000313" key="2">
    <source>
        <dbReference type="EMBL" id="GBP77283.1"/>
    </source>
</evidence>